<reference evidence="7" key="1">
    <citation type="submission" date="2022-07" db="EMBL/GenBank/DDBJ databases">
        <title>Evaluation of T. orientalis genome assembly methods using nanopore sequencing and analysis of variation between genomes.</title>
        <authorList>
            <person name="Yam J."/>
            <person name="Micallef M.L."/>
            <person name="Liu M."/>
            <person name="Djordjevic S.P."/>
            <person name="Bogema D.R."/>
            <person name="Jenkins C."/>
        </authorList>
    </citation>
    <scope>NUCLEOTIDE SEQUENCE</scope>
    <source>
        <strain evidence="7">Goon Nure</strain>
    </source>
</reference>
<dbReference type="GO" id="GO:0005634">
    <property type="term" value="C:nucleus"/>
    <property type="evidence" value="ECO:0007669"/>
    <property type="project" value="TreeGrafter"/>
</dbReference>
<keyword evidence="4 7" id="KW-0413">Isomerase</keyword>
<evidence type="ECO:0000256" key="2">
    <source>
        <dbReference type="ARBA" id="ARBA00012787"/>
    </source>
</evidence>
<dbReference type="EMBL" id="CP056071">
    <property type="protein sequence ID" value="UKK02105.2"/>
    <property type="molecule type" value="Genomic_DNA"/>
</dbReference>
<feature type="chain" id="PRO_5037126743" description="tRNA pseudouridine(55) synthase" evidence="5">
    <location>
        <begin position="25"/>
        <end position="269"/>
    </location>
</feature>
<evidence type="ECO:0000256" key="3">
    <source>
        <dbReference type="ARBA" id="ARBA00022694"/>
    </source>
</evidence>
<dbReference type="AlphaFoldDB" id="A0A976QUQ6"/>
<feature type="domain" description="Pseudouridine synthase II N-terminal" evidence="6">
    <location>
        <begin position="70"/>
        <end position="212"/>
    </location>
</feature>
<sequence>MLRGISALLNVFWAFIVLNNNVYSFSQISPPINGLLNVYKPYGLSSTYVSNKIKNIIVDNNSGMKRLKIHVGHGGTLDKYTEGVLAIGIGLGTKVLDKYLKGEKEYKCTGTFGFETDTNDLIGKRLYSAPWSHITNSMLETAISSMKGFYMQEAPKYSAKKLSGIPLYKYAMNDVEIPTKVSLVHIMDIYRIKNEELPNFSLFVRCSGGMYVRSLIRDIGKRLNSRATMSSLIRTKKLNFDVKDSLPFEELTYENILKHLKPVHHINIL</sequence>
<dbReference type="Pfam" id="PF01509">
    <property type="entry name" value="TruB_N"/>
    <property type="match status" value="1"/>
</dbReference>
<dbReference type="Gene3D" id="3.30.2350.10">
    <property type="entry name" value="Pseudouridine synthase"/>
    <property type="match status" value="1"/>
</dbReference>
<accession>A0A976QUQ6</accession>
<organism evidence="7 8">
    <name type="scientific">Theileria orientalis</name>
    <dbReference type="NCBI Taxonomy" id="68886"/>
    <lineage>
        <taxon>Eukaryota</taxon>
        <taxon>Sar</taxon>
        <taxon>Alveolata</taxon>
        <taxon>Apicomplexa</taxon>
        <taxon>Aconoidasida</taxon>
        <taxon>Piroplasmida</taxon>
        <taxon>Theileriidae</taxon>
        <taxon>Theileria</taxon>
    </lineage>
</organism>
<dbReference type="InterPro" id="IPR014780">
    <property type="entry name" value="tRNA_psdUridine_synth_TruB"/>
</dbReference>
<evidence type="ECO:0000256" key="5">
    <source>
        <dbReference type="SAM" id="SignalP"/>
    </source>
</evidence>
<gene>
    <name evidence="7" type="ORF">MACK_001459</name>
</gene>
<dbReference type="SUPFAM" id="SSF55120">
    <property type="entry name" value="Pseudouridine synthase"/>
    <property type="match status" value="1"/>
</dbReference>
<dbReference type="InterPro" id="IPR002501">
    <property type="entry name" value="PsdUridine_synth_N"/>
</dbReference>
<evidence type="ECO:0000256" key="4">
    <source>
        <dbReference type="ARBA" id="ARBA00023235"/>
    </source>
</evidence>
<evidence type="ECO:0000313" key="8">
    <source>
        <dbReference type="Proteomes" id="UP000244811"/>
    </source>
</evidence>
<dbReference type="GO" id="GO:0160148">
    <property type="term" value="F:tRNA pseudouridine(55) synthase activity"/>
    <property type="evidence" value="ECO:0007669"/>
    <property type="project" value="UniProtKB-EC"/>
</dbReference>
<dbReference type="PANTHER" id="PTHR13767:SF2">
    <property type="entry name" value="PSEUDOURIDYLATE SYNTHASE TRUB1"/>
    <property type="match status" value="1"/>
</dbReference>
<evidence type="ECO:0000313" key="7">
    <source>
        <dbReference type="EMBL" id="UKK02105.2"/>
    </source>
</evidence>
<comment type="similarity">
    <text evidence="1">Belongs to the pseudouridine synthase TruB family.</text>
</comment>
<dbReference type="GO" id="GO:0003723">
    <property type="term" value="F:RNA binding"/>
    <property type="evidence" value="ECO:0007669"/>
    <property type="project" value="InterPro"/>
</dbReference>
<feature type="signal peptide" evidence="5">
    <location>
        <begin position="1"/>
        <end position="24"/>
    </location>
</feature>
<keyword evidence="5" id="KW-0732">Signal</keyword>
<keyword evidence="3" id="KW-0819">tRNA processing</keyword>
<name>A0A976QUQ6_THEOR</name>
<proteinExistence type="inferred from homology"/>
<dbReference type="EC" id="5.4.99.25" evidence="2"/>
<protein>
    <recommendedName>
        <fullName evidence="2">tRNA pseudouridine(55) synthase</fullName>
        <ecNumber evidence="2">5.4.99.25</ecNumber>
    </recommendedName>
</protein>
<dbReference type="Proteomes" id="UP000244811">
    <property type="component" value="Chromosome 2"/>
</dbReference>
<dbReference type="GO" id="GO:0006400">
    <property type="term" value="P:tRNA modification"/>
    <property type="evidence" value="ECO:0007669"/>
    <property type="project" value="TreeGrafter"/>
</dbReference>
<evidence type="ECO:0000259" key="6">
    <source>
        <dbReference type="Pfam" id="PF01509"/>
    </source>
</evidence>
<evidence type="ECO:0000256" key="1">
    <source>
        <dbReference type="ARBA" id="ARBA00008999"/>
    </source>
</evidence>
<dbReference type="NCBIfam" id="TIGR00431">
    <property type="entry name" value="TruB"/>
    <property type="match status" value="1"/>
</dbReference>
<dbReference type="InterPro" id="IPR020103">
    <property type="entry name" value="PsdUridine_synth_cat_dom_sf"/>
</dbReference>
<dbReference type="PANTHER" id="PTHR13767">
    <property type="entry name" value="TRNA-PSEUDOURIDINE SYNTHASE"/>
    <property type="match status" value="1"/>
</dbReference>
<dbReference type="GO" id="GO:1990481">
    <property type="term" value="P:mRNA pseudouridine synthesis"/>
    <property type="evidence" value="ECO:0007669"/>
    <property type="project" value="TreeGrafter"/>
</dbReference>